<keyword evidence="5" id="KW-0539">Nucleus</keyword>
<dbReference type="PROSITE" id="PS00028">
    <property type="entry name" value="ZINC_FINGER_C2H2_1"/>
    <property type="match status" value="2"/>
</dbReference>
<dbReference type="Gene3D" id="3.30.160.60">
    <property type="entry name" value="Classic Zinc Finger"/>
    <property type="match status" value="1"/>
</dbReference>
<evidence type="ECO:0000256" key="3">
    <source>
        <dbReference type="ARBA" id="ARBA00023125"/>
    </source>
</evidence>
<dbReference type="InterPro" id="IPR037472">
    <property type="entry name" value="MBD8"/>
</dbReference>
<keyword evidence="2" id="KW-0805">Transcription regulation</keyword>
<dbReference type="PROSITE" id="PS50982">
    <property type="entry name" value="MBD"/>
    <property type="match status" value="1"/>
</dbReference>
<evidence type="ECO:0000256" key="6">
    <source>
        <dbReference type="PROSITE-ProRule" id="PRU00042"/>
    </source>
</evidence>
<keyword evidence="6" id="KW-0863">Zinc-finger</keyword>
<dbReference type="EMBL" id="BAABME010006882">
    <property type="protein sequence ID" value="GAA0169543.1"/>
    <property type="molecule type" value="Genomic_DNA"/>
</dbReference>
<keyword evidence="6" id="KW-0479">Metal-binding</keyword>
<feature type="domain" description="C2H2-type" evidence="7">
    <location>
        <begin position="413"/>
        <end position="440"/>
    </location>
</feature>
<keyword evidence="6" id="KW-0862">Zinc</keyword>
<dbReference type="SUPFAM" id="SSF54171">
    <property type="entry name" value="DNA-binding domain"/>
    <property type="match status" value="1"/>
</dbReference>
<proteinExistence type="predicted"/>
<protein>
    <submittedName>
        <fullName evidence="9">Uncharacterized protein</fullName>
    </submittedName>
</protein>
<keyword evidence="10" id="KW-1185">Reference proteome</keyword>
<evidence type="ECO:0000259" key="7">
    <source>
        <dbReference type="PROSITE" id="PS50157"/>
    </source>
</evidence>
<dbReference type="PANTHER" id="PTHR37701:SF18">
    <property type="entry name" value="C2H2-TYPE DOMAIN-CONTAINING PROTEIN"/>
    <property type="match status" value="1"/>
</dbReference>
<evidence type="ECO:0000313" key="9">
    <source>
        <dbReference type="EMBL" id="GAA0169543.1"/>
    </source>
</evidence>
<sequence length="732" mass="81401">MTTTLPPPPPPQDDVITIDDLPFINLNSFTQSELLSLCKTSKTYFDPCRNADVTIPAINRAVFNESAGSRRQTYSRLRLRHPHHRTARILRTSKPTEFSPSADPENHAIVHYLKHFLENGIDSSPPPPPPLINRAELVNEVNNVNDFGENVKELGFGGVKFGRRKNRENGVGVKLEKVNKNGNFVDFGVLESSGDGLYEEELKKRSIGVVSEEEVLGFLSGLEGQWCSRRKRRKYVDADEFGDALPIGWKILLGIRRRDGTVCVYCRRFISPNGQQFLSCKEAALFLKSHFALNNARQLIDQRGFSMPQVYDITSTRTVGGSSLAAELMYEKIPVSILPVSDLHGTGASFEEMDNLAEVQVHDLLKCFKCNLSFDEKDAYLQHVLTFHEQPPTKKIKFGRPVGEGVIIRDGKFECQFCHKVFEERRKYNGHVGVHVRNKETGDFDVLVAAIKSNESFTHEELVLHTATVNTSLELDGNTTLETVAGAVGSSCPSTMDTNQELALVTSQQPNMGSDNCEPSQPIEELKVEGAPDLDLNQNDVEGSRAKTEMMNIDIGKDKPNDDCALPMPNDITYLSGEQRAGFSLYEAKSNNISGLIAQADIAHNEIASSSEFFMQSLECFSEFDSGSNKGESGFFNDDTKLQNVTGFEELGLDDLEPFDMANGSEMAEEPSSMIVFHSEEMSLNMDDGHPLTTLCVWCRSEFRLEHIDSEAQSDTIGYMCPTCKDKISGLS</sequence>
<name>A0AAV3R2Q3_LITER</name>
<keyword evidence="4" id="KW-0804">Transcription</keyword>
<dbReference type="PANTHER" id="PTHR37701">
    <property type="entry name" value="METHYL-CPG-BINDING DOMAIN-CONTAINING PROTEIN 8"/>
    <property type="match status" value="1"/>
</dbReference>
<dbReference type="GO" id="GO:0005634">
    <property type="term" value="C:nucleus"/>
    <property type="evidence" value="ECO:0007669"/>
    <property type="project" value="UniProtKB-SubCell"/>
</dbReference>
<evidence type="ECO:0000256" key="5">
    <source>
        <dbReference type="ARBA" id="ARBA00023242"/>
    </source>
</evidence>
<dbReference type="Proteomes" id="UP001454036">
    <property type="component" value="Unassembled WGS sequence"/>
</dbReference>
<evidence type="ECO:0000256" key="2">
    <source>
        <dbReference type="ARBA" id="ARBA00023015"/>
    </source>
</evidence>
<organism evidence="9 10">
    <name type="scientific">Lithospermum erythrorhizon</name>
    <name type="common">Purple gromwell</name>
    <name type="synonym">Lithospermum officinale var. erythrorhizon</name>
    <dbReference type="NCBI Taxonomy" id="34254"/>
    <lineage>
        <taxon>Eukaryota</taxon>
        <taxon>Viridiplantae</taxon>
        <taxon>Streptophyta</taxon>
        <taxon>Embryophyta</taxon>
        <taxon>Tracheophyta</taxon>
        <taxon>Spermatophyta</taxon>
        <taxon>Magnoliopsida</taxon>
        <taxon>eudicotyledons</taxon>
        <taxon>Gunneridae</taxon>
        <taxon>Pentapetalae</taxon>
        <taxon>asterids</taxon>
        <taxon>lamiids</taxon>
        <taxon>Boraginales</taxon>
        <taxon>Boraginaceae</taxon>
        <taxon>Boraginoideae</taxon>
        <taxon>Lithospermeae</taxon>
        <taxon>Lithospermum</taxon>
    </lineage>
</organism>
<evidence type="ECO:0000259" key="8">
    <source>
        <dbReference type="PROSITE" id="PS50982"/>
    </source>
</evidence>
<evidence type="ECO:0000256" key="1">
    <source>
        <dbReference type="ARBA" id="ARBA00004123"/>
    </source>
</evidence>
<evidence type="ECO:0000313" key="10">
    <source>
        <dbReference type="Proteomes" id="UP001454036"/>
    </source>
</evidence>
<dbReference type="InterPro" id="IPR001739">
    <property type="entry name" value="Methyl_CpG_DNA-bd"/>
</dbReference>
<comment type="caution">
    <text evidence="9">The sequence shown here is derived from an EMBL/GenBank/DDBJ whole genome shotgun (WGS) entry which is preliminary data.</text>
</comment>
<dbReference type="InterPro" id="IPR013087">
    <property type="entry name" value="Znf_C2H2_type"/>
</dbReference>
<feature type="domain" description="MBD" evidence="8">
    <location>
        <begin position="235"/>
        <end position="310"/>
    </location>
</feature>
<dbReference type="GO" id="GO:0003677">
    <property type="term" value="F:DNA binding"/>
    <property type="evidence" value="ECO:0007669"/>
    <property type="project" value="UniProtKB-KW"/>
</dbReference>
<accession>A0AAV3R2Q3</accession>
<dbReference type="SMART" id="SM00355">
    <property type="entry name" value="ZnF_C2H2"/>
    <property type="match status" value="2"/>
</dbReference>
<dbReference type="AlphaFoldDB" id="A0AAV3R2Q3"/>
<dbReference type="PROSITE" id="PS50157">
    <property type="entry name" value="ZINC_FINGER_C2H2_2"/>
    <property type="match status" value="1"/>
</dbReference>
<reference evidence="9 10" key="1">
    <citation type="submission" date="2024-01" db="EMBL/GenBank/DDBJ databases">
        <title>The complete chloroplast genome sequence of Lithospermum erythrorhizon: insights into the phylogenetic relationship among Boraginaceae species and the maternal lineages of purple gromwells.</title>
        <authorList>
            <person name="Okada T."/>
            <person name="Watanabe K."/>
        </authorList>
    </citation>
    <scope>NUCLEOTIDE SEQUENCE [LARGE SCALE GENOMIC DNA]</scope>
</reference>
<dbReference type="InterPro" id="IPR016177">
    <property type="entry name" value="DNA-bd_dom_sf"/>
</dbReference>
<dbReference type="GO" id="GO:0008270">
    <property type="term" value="F:zinc ion binding"/>
    <property type="evidence" value="ECO:0007669"/>
    <property type="project" value="UniProtKB-KW"/>
</dbReference>
<evidence type="ECO:0000256" key="4">
    <source>
        <dbReference type="ARBA" id="ARBA00023163"/>
    </source>
</evidence>
<keyword evidence="3" id="KW-0238">DNA-binding</keyword>
<gene>
    <name evidence="9" type="ORF">LIER_23999</name>
</gene>
<comment type="subcellular location">
    <subcellularLocation>
        <location evidence="1">Nucleus</location>
    </subcellularLocation>
</comment>